<reference evidence="2 3" key="1">
    <citation type="submission" date="2020-03" db="EMBL/GenBank/DDBJ databases">
        <title>Sequencing the genomes of 1000 actinobacteria strains.</title>
        <authorList>
            <person name="Klenk H.-P."/>
        </authorList>
    </citation>
    <scope>NUCLEOTIDE SEQUENCE [LARGE SCALE GENOMIC DNA]</scope>
    <source>
        <strain evidence="2 3">DSM 45668</strain>
    </source>
</reference>
<keyword evidence="3" id="KW-1185">Reference proteome</keyword>
<accession>A0ABX0SSY9</accession>
<dbReference type="Gene3D" id="3.30.1050.10">
    <property type="entry name" value="SCP2 sterol-binding domain"/>
    <property type="match status" value="1"/>
</dbReference>
<name>A0ABX0SSY9_9PSEU</name>
<dbReference type="Pfam" id="PF13527">
    <property type="entry name" value="Acetyltransf_9"/>
    <property type="match status" value="1"/>
</dbReference>
<dbReference type="InterPro" id="IPR025559">
    <property type="entry name" value="Eis_dom"/>
</dbReference>
<dbReference type="PROSITE" id="PS51186">
    <property type="entry name" value="GNAT"/>
    <property type="match status" value="1"/>
</dbReference>
<dbReference type="SUPFAM" id="SSF55729">
    <property type="entry name" value="Acyl-CoA N-acyltransferases (Nat)"/>
    <property type="match status" value="1"/>
</dbReference>
<evidence type="ECO:0000259" key="1">
    <source>
        <dbReference type="PROSITE" id="PS51186"/>
    </source>
</evidence>
<dbReference type="Pfam" id="PF17668">
    <property type="entry name" value="Acetyltransf_17"/>
    <property type="match status" value="1"/>
</dbReference>
<organism evidence="2 3">
    <name type="scientific">Amycolatopsis viridis</name>
    <dbReference type="NCBI Taxonomy" id="185678"/>
    <lineage>
        <taxon>Bacteria</taxon>
        <taxon>Bacillati</taxon>
        <taxon>Actinomycetota</taxon>
        <taxon>Actinomycetes</taxon>
        <taxon>Pseudonocardiales</taxon>
        <taxon>Pseudonocardiaceae</taxon>
        <taxon>Amycolatopsis</taxon>
    </lineage>
</organism>
<dbReference type="EMBL" id="JAANOU010000001">
    <property type="protein sequence ID" value="NIH78485.1"/>
    <property type="molecule type" value="Genomic_DNA"/>
</dbReference>
<dbReference type="RefSeq" id="WP_167111102.1">
    <property type="nucleotide sequence ID" value="NZ_JAANOU010000001.1"/>
</dbReference>
<dbReference type="InterPro" id="IPR051554">
    <property type="entry name" value="Acetyltransferase_Eis"/>
</dbReference>
<proteinExistence type="predicted"/>
<dbReference type="InterPro" id="IPR036527">
    <property type="entry name" value="SCP2_sterol-bd_dom_sf"/>
</dbReference>
<dbReference type="PANTHER" id="PTHR37817:SF1">
    <property type="entry name" value="N-ACETYLTRANSFERASE EIS"/>
    <property type="match status" value="1"/>
</dbReference>
<dbReference type="InterPro" id="IPR000182">
    <property type="entry name" value="GNAT_dom"/>
</dbReference>
<dbReference type="PANTHER" id="PTHR37817">
    <property type="entry name" value="N-ACETYLTRANSFERASE EIS"/>
    <property type="match status" value="1"/>
</dbReference>
<protein>
    <submittedName>
        <fullName evidence="2">Acetyltransferase</fullName>
    </submittedName>
</protein>
<dbReference type="SUPFAM" id="SSF55718">
    <property type="entry name" value="SCP-like"/>
    <property type="match status" value="1"/>
</dbReference>
<feature type="domain" description="N-acetyltransferase" evidence="1">
    <location>
        <begin position="7"/>
        <end position="145"/>
    </location>
</feature>
<evidence type="ECO:0000313" key="3">
    <source>
        <dbReference type="Proteomes" id="UP000754495"/>
    </source>
</evidence>
<dbReference type="Gene3D" id="3.40.630.30">
    <property type="match status" value="2"/>
</dbReference>
<evidence type="ECO:0000313" key="2">
    <source>
        <dbReference type="EMBL" id="NIH78485.1"/>
    </source>
</evidence>
<sequence length="393" mass="42345">MGSPGTPLVRPARPDDEAVIARLRHQSFSAPVDMALWLEYGHVLELDGSPVAALLARPCGQWFGGRPVPGVTISSVMVDLTRRGGGVMAHLLGPVLAHHAGAGAAIATLTPSAVAPYRRAGFEVSGFRYRHHVSPRALRPGQEMDDIRWFTASDADRLAEVYDALVRRSNGPIHRDAAWWRSHILPRVHSGETFAVVAVRQDAVTGYALWDQVSAPLGEFTFRHRVRAREIVWTTVPAARALLHALAQAGSPGEEISWFGGPSDGLATFFDAPVAMDWVHPWMTKILDHPAALTARGYHTTLDLTLTLGIQLETGAPARSLGLVVRDGRCQVGEAGTEPDVTVAARAFAALFTGRSTAQEALAMGQLKARSAAAVDHLDALFAGPSPWLFEHF</sequence>
<dbReference type="Pfam" id="PF13530">
    <property type="entry name" value="SCP2_2"/>
    <property type="match status" value="1"/>
</dbReference>
<dbReference type="Proteomes" id="UP000754495">
    <property type="component" value="Unassembled WGS sequence"/>
</dbReference>
<comment type="caution">
    <text evidence="2">The sequence shown here is derived from an EMBL/GenBank/DDBJ whole genome shotgun (WGS) entry which is preliminary data.</text>
</comment>
<dbReference type="InterPro" id="IPR016181">
    <property type="entry name" value="Acyl_CoA_acyltransferase"/>
</dbReference>
<gene>
    <name evidence="2" type="ORF">FHX46_001015</name>
</gene>
<dbReference type="InterPro" id="IPR041380">
    <property type="entry name" value="Acetyltransf_17"/>
</dbReference>